<feature type="non-terminal residue" evidence="1">
    <location>
        <position position="1"/>
    </location>
</feature>
<keyword evidence="2" id="KW-1185">Reference proteome</keyword>
<evidence type="ECO:0000313" key="2">
    <source>
        <dbReference type="Proteomes" id="UP000789366"/>
    </source>
</evidence>
<accession>A0ACA9MBB2</accession>
<dbReference type="Proteomes" id="UP000789366">
    <property type="component" value="Unassembled WGS sequence"/>
</dbReference>
<reference evidence="1" key="1">
    <citation type="submission" date="2021-06" db="EMBL/GenBank/DDBJ databases">
        <authorList>
            <person name="Kallberg Y."/>
            <person name="Tangrot J."/>
            <person name="Rosling A."/>
        </authorList>
    </citation>
    <scope>NUCLEOTIDE SEQUENCE</scope>
    <source>
        <strain evidence="1">28 12/20/2015</strain>
    </source>
</reference>
<name>A0ACA9MBB2_9GLOM</name>
<evidence type="ECO:0000313" key="1">
    <source>
        <dbReference type="EMBL" id="CAG8568002.1"/>
    </source>
</evidence>
<sequence length="179" mass="20476">EEEASEVNDKDADSKLLNINTTFKPLRSVKDFEELVKIFEPFEIATEAFSAEKYPMLLVVYLIIKVLKSEFGKDLNLTLNEDDFDEEYCSNSSNSKSKEVQKKYWDEPKYATIRVCYKELDNIIIDVLSVQSTASSGITSANHYFASIFDDKDDNLLNDNELDKYLDTDNVLLGTQPLV</sequence>
<gene>
    <name evidence="1" type="ORF">SPELUC_LOCUS5878</name>
</gene>
<organism evidence="1 2">
    <name type="scientific">Cetraspora pellucida</name>
    <dbReference type="NCBI Taxonomy" id="1433469"/>
    <lineage>
        <taxon>Eukaryota</taxon>
        <taxon>Fungi</taxon>
        <taxon>Fungi incertae sedis</taxon>
        <taxon>Mucoromycota</taxon>
        <taxon>Glomeromycotina</taxon>
        <taxon>Glomeromycetes</taxon>
        <taxon>Diversisporales</taxon>
        <taxon>Gigasporaceae</taxon>
        <taxon>Cetraspora</taxon>
    </lineage>
</organism>
<dbReference type="EMBL" id="CAJVPW010006364">
    <property type="protein sequence ID" value="CAG8568002.1"/>
    <property type="molecule type" value="Genomic_DNA"/>
</dbReference>
<protein>
    <submittedName>
        <fullName evidence="1">3874_t:CDS:1</fullName>
    </submittedName>
</protein>
<proteinExistence type="predicted"/>
<comment type="caution">
    <text evidence="1">The sequence shown here is derived from an EMBL/GenBank/DDBJ whole genome shotgun (WGS) entry which is preliminary data.</text>
</comment>